<dbReference type="EMBL" id="BQXU01000073">
    <property type="protein sequence ID" value="GKT52615.1"/>
    <property type="molecule type" value="Genomic_DNA"/>
</dbReference>
<dbReference type="Proteomes" id="UP001055115">
    <property type="component" value="Unassembled WGS sequence"/>
</dbReference>
<keyword evidence="2" id="KW-1185">Reference proteome</keyword>
<reference evidence="1 2" key="1">
    <citation type="submission" date="2022-03" db="EMBL/GenBank/DDBJ databases">
        <title>Genome data of Colletotrichum spp.</title>
        <authorList>
            <person name="Utami Y.D."/>
            <person name="Hiruma K."/>
        </authorList>
    </citation>
    <scope>NUCLEOTIDE SEQUENCE [LARGE SCALE GENOMIC DNA]</scope>
    <source>
        <strain evidence="1 2">MAFF 239500</strain>
    </source>
</reference>
<comment type="caution">
    <text evidence="1">The sequence shown here is derived from an EMBL/GenBank/DDBJ whole genome shotgun (WGS) entry which is preliminary data.</text>
</comment>
<proteinExistence type="predicted"/>
<dbReference type="RefSeq" id="XP_049134965.1">
    <property type="nucleotide sequence ID" value="XM_049279008.1"/>
</dbReference>
<dbReference type="GeneID" id="73333598"/>
<organism evidence="1 2">
    <name type="scientific">Colletotrichum spaethianum</name>
    <dbReference type="NCBI Taxonomy" id="700344"/>
    <lineage>
        <taxon>Eukaryota</taxon>
        <taxon>Fungi</taxon>
        <taxon>Dikarya</taxon>
        <taxon>Ascomycota</taxon>
        <taxon>Pezizomycotina</taxon>
        <taxon>Sordariomycetes</taxon>
        <taxon>Hypocreomycetidae</taxon>
        <taxon>Glomerellales</taxon>
        <taxon>Glomerellaceae</taxon>
        <taxon>Colletotrichum</taxon>
        <taxon>Colletotrichum spaethianum species complex</taxon>
    </lineage>
</organism>
<accession>A0AA37PI87</accession>
<evidence type="ECO:0000313" key="2">
    <source>
        <dbReference type="Proteomes" id="UP001055115"/>
    </source>
</evidence>
<protein>
    <submittedName>
        <fullName evidence="1">Uncharacterized protein</fullName>
    </submittedName>
</protein>
<gene>
    <name evidence="1" type="ORF">ColSpa_12796</name>
</gene>
<dbReference type="AlphaFoldDB" id="A0AA37PI87"/>
<evidence type="ECO:0000313" key="1">
    <source>
        <dbReference type="EMBL" id="GKT52615.1"/>
    </source>
</evidence>
<sequence>MLATSSQRRFEGGEIEVSNNFEGVLKQAENFAQSLALFVEVADRFGLPLITLDSLGKRKASLVDRTLRLVV</sequence>
<name>A0AA37PI87_9PEZI</name>